<dbReference type="Gene3D" id="3.30.40.10">
    <property type="entry name" value="Zinc/RING finger domain, C3HC4 (zinc finger)"/>
    <property type="match status" value="1"/>
</dbReference>
<feature type="region of interest" description="Disordered" evidence="5">
    <location>
        <begin position="303"/>
        <end position="379"/>
    </location>
</feature>
<dbReference type="SMART" id="SM00184">
    <property type="entry name" value="RING"/>
    <property type="match status" value="1"/>
</dbReference>
<feature type="compositionally biased region" description="Basic and acidic residues" evidence="5">
    <location>
        <begin position="1"/>
        <end position="12"/>
    </location>
</feature>
<dbReference type="EMBL" id="GL377711">
    <property type="protein sequence ID" value="EFJ05931.1"/>
    <property type="molecule type" value="Genomic_DNA"/>
</dbReference>
<dbReference type="InterPro" id="IPR017907">
    <property type="entry name" value="Znf_RING_CS"/>
</dbReference>
<evidence type="ECO:0000259" key="6">
    <source>
        <dbReference type="PROSITE" id="PS50089"/>
    </source>
</evidence>
<evidence type="ECO:0000256" key="1">
    <source>
        <dbReference type="ARBA" id="ARBA00022723"/>
    </source>
</evidence>
<dbReference type="InterPro" id="IPR001841">
    <property type="entry name" value="Znf_RING"/>
</dbReference>
<evidence type="ECO:0000256" key="2">
    <source>
        <dbReference type="ARBA" id="ARBA00022771"/>
    </source>
</evidence>
<dbReference type="Proteomes" id="UP000001514">
    <property type="component" value="Unassembled WGS sequence"/>
</dbReference>
<keyword evidence="2 4" id="KW-0863">Zinc-finger</keyword>
<dbReference type="PANTHER" id="PTHR44080">
    <property type="entry name" value="E3 UBIQUITIN-PROTEIN LIGASE COP1"/>
    <property type="match status" value="1"/>
</dbReference>
<dbReference type="Pfam" id="PF13923">
    <property type="entry name" value="zf-C3HC4_2"/>
    <property type="match status" value="1"/>
</dbReference>
<dbReference type="InterPro" id="IPR042755">
    <property type="entry name" value="COP1"/>
</dbReference>
<evidence type="ECO:0000256" key="3">
    <source>
        <dbReference type="ARBA" id="ARBA00022833"/>
    </source>
</evidence>
<dbReference type="GO" id="GO:0043161">
    <property type="term" value="P:proteasome-mediated ubiquitin-dependent protein catabolic process"/>
    <property type="evidence" value="ECO:0000318"/>
    <property type="project" value="GO_Central"/>
</dbReference>
<evidence type="ECO:0000313" key="7">
    <source>
        <dbReference type="EMBL" id="EFJ05931.1"/>
    </source>
</evidence>
<feature type="region of interest" description="Disordered" evidence="5">
    <location>
        <begin position="1"/>
        <end position="37"/>
    </location>
</feature>
<protein>
    <recommendedName>
        <fullName evidence="6">RING-type domain-containing protein</fullName>
    </recommendedName>
</protein>
<dbReference type="InParanoid" id="D8TBN6"/>
<dbReference type="PROSITE" id="PS50089">
    <property type="entry name" value="ZF_RING_2"/>
    <property type="match status" value="1"/>
</dbReference>
<name>D8TBN6_SELML</name>
<keyword evidence="1" id="KW-0479">Metal-binding</keyword>
<gene>
    <name evidence="7" type="ORF">SELMODRAFT_431145</name>
</gene>
<sequence length="429" mass="48233">MPQQSRRKEELNKGASKSKKDKKDKNAAKKKKELQKRQEKPISFIDCPVCHKVLKHPVEIECGHVFCNRCLRRKMGRQKMCPICKSEIEYIHPSYLMRELVRKFGVKDGPKRLKAELLQVSGYYDEYAIEDPIVIAAHWTSGPISACLGTLCFCVFPSPAQKAVNMIEVVLGDCNLRWPETGCFWTLLYMDGDTRSASSLGDKFYLVLRIDRSKARAYQNSLKAGGQRKDVEMARLRKQNALMRHKMLELGENGFIRALAGRKSPRYSLKSGASLAFADEYPDFPVISPHTLRDLVLHNPLSKRPFVPPWNRMRSTSTGPLPTTREEDCRMKSHLTTMVSSRSGSPGPYNVDSTRSQSPAARPKSPPSPEKSPPWNNNAMASESTLATASSAATRHFIPGQTCFPASSTHAESCRRKTESNITVADMRI</sequence>
<proteinExistence type="predicted"/>
<dbReference type="PANTHER" id="PTHR44080:SF1">
    <property type="entry name" value="E3 UBIQUITIN-PROTEIN LIGASE COP1"/>
    <property type="match status" value="1"/>
</dbReference>
<dbReference type="GO" id="GO:0061630">
    <property type="term" value="F:ubiquitin protein ligase activity"/>
    <property type="evidence" value="ECO:0000318"/>
    <property type="project" value="GO_Central"/>
</dbReference>
<keyword evidence="8" id="KW-1185">Reference proteome</keyword>
<dbReference type="GO" id="GO:0008270">
    <property type="term" value="F:zinc ion binding"/>
    <property type="evidence" value="ECO:0007669"/>
    <property type="project" value="UniProtKB-KW"/>
</dbReference>
<evidence type="ECO:0000256" key="4">
    <source>
        <dbReference type="PROSITE-ProRule" id="PRU00175"/>
    </source>
</evidence>
<dbReference type="STRING" id="88036.D8TBN6"/>
<organism evidence="8">
    <name type="scientific">Selaginella moellendorffii</name>
    <name type="common">Spikemoss</name>
    <dbReference type="NCBI Taxonomy" id="88036"/>
    <lineage>
        <taxon>Eukaryota</taxon>
        <taxon>Viridiplantae</taxon>
        <taxon>Streptophyta</taxon>
        <taxon>Embryophyta</taxon>
        <taxon>Tracheophyta</taxon>
        <taxon>Lycopodiopsida</taxon>
        <taxon>Selaginellales</taxon>
        <taxon>Selaginellaceae</taxon>
        <taxon>Selaginella</taxon>
    </lineage>
</organism>
<dbReference type="eggNOG" id="ENOG502SCTT">
    <property type="taxonomic scope" value="Eukaryota"/>
</dbReference>
<dbReference type="HOGENOM" id="CLU_639990_0_0_1"/>
<evidence type="ECO:0000256" key="5">
    <source>
        <dbReference type="SAM" id="MobiDB-lite"/>
    </source>
</evidence>
<dbReference type="Gramene" id="EFJ05931">
    <property type="protein sequence ID" value="EFJ05931"/>
    <property type="gene ID" value="SELMODRAFT_431145"/>
</dbReference>
<dbReference type="SUPFAM" id="SSF57850">
    <property type="entry name" value="RING/U-box"/>
    <property type="match status" value="1"/>
</dbReference>
<dbReference type="KEGG" id="smo:SELMODRAFT_431145"/>
<feature type="compositionally biased region" description="Polar residues" evidence="5">
    <location>
        <begin position="334"/>
        <end position="344"/>
    </location>
</feature>
<accession>D8TBN6</accession>
<keyword evidence="3" id="KW-0862">Zinc</keyword>
<reference evidence="7 8" key="1">
    <citation type="journal article" date="2011" name="Science">
        <title>The Selaginella genome identifies genetic changes associated with the evolution of vascular plants.</title>
        <authorList>
            <person name="Banks J.A."/>
            <person name="Nishiyama T."/>
            <person name="Hasebe M."/>
            <person name="Bowman J.L."/>
            <person name="Gribskov M."/>
            <person name="dePamphilis C."/>
            <person name="Albert V.A."/>
            <person name="Aono N."/>
            <person name="Aoyama T."/>
            <person name="Ambrose B.A."/>
            <person name="Ashton N.W."/>
            <person name="Axtell M.J."/>
            <person name="Barker E."/>
            <person name="Barker M.S."/>
            <person name="Bennetzen J.L."/>
            <person name="Bonawitz N.D."/>
            <person name="Chapple C."/>
            <person name="Cheng C."/>
            <person name="Correa L.G."/>
            <person name="Dacre M."/>
            <person name="DeBarry J."/>
            <person name="Dreyer I."/>
            <person name="Elias M."/>
            <person name="Engstrom E.M."/>
            <person name="Estelle M."/>
            <person name="Feng L."/>
            <person name="Finet C."/>
            <person name="Floyd S.K."/>
            <person name="Frommer W.B."/>
            <person name="Fujita T."/>
            <person name="Gramzow L."/>
            <person name="Gutensohn M."/>
            <person name="Harholt J."/>
            <person name="Hattori M."/>
            <person name="Heyl A."/>
            <person name="Hirai T."/>
            <person name="Hiwatashi Y."/>
            <person name="Ishikawa M."/>
            <person name="Iwata M."/>
            <person name="Karol K.G."/>
            <person name="Koehler B."/>
            <person name="Kolukisaoglu U."/>
            <person name="Kubo M."/>
            <person name="Kurata T."/>
            <person name="Lalonde S."/>
            <person name="Li K."/>
            <person name="Li Y."/>
            <person name="Litt A."/>
            <person name="Lyons E."/>
            <person name="Manning G."/>
            <person name="Maruyama T."/>
            <person name="Michael T.P."/>
            <person name="Mikami K."/>
            <person name="Miyazaki S."/>
            <person name="Morinaga S."/>
            <person name="Murata T."/>
            <person name="Mueller-Roeber B."/>
            <person name="Nelson D.R."/>
            <person name="Obara M."/>
            <person name="Oguri Y."/>
            <person name="Olmstead R.G."/>
            <person name="Onodera N."/>
            <person name="Petersen B.L."/>
            <person name="Pils B."/>
            <person name="Prigge M."/>
            <person name="Rensing S.A."/>
            <person name="Riano-Pachon D.M."/>
            <person name="Roberts A.W."/>
            <person name="Sato Y."/>
            <person name="Scheller H.V."/>
            <person name="Schulz B."/>
            <person name="Schulz C."/>
            <person name="Shakirov E.V."/>
            <person name="Shibagaki N."/>
            <person name="Shinohara N."/>
            <person name="Shippen D.E."/>
            <person name="Soerensen I."/>
            <person name="Sotooka R."/>
            <person name="Sugimoto N."/>
            <person name="Sugita M."/>
            <person name="Sumikawa N."/>
            <person name="Tanurdzic M."/>
            <person name="Theissen G."/>
            <person name="Ulvskov P."/>
            <person name="Wakazuki S."/>
            <person name="Weng J.K."/>
            <person name="Willats W.W."/>
            <person name="Wipf D."/>
            <person name="Wolf P.G."/>
            <person name="Yang L."/>
            <person name="Zimmer A.D."/>
            <person name="Zhu Q."/>
            <person name="Mitros T."/>
            <person name="Hellsten U."/>
            <person name="Loque D."/>
            <person name="Otillar R."/>
            <person name="Salamov A."/>
            <person name="Schmutz J."/>
            <person name="Shapiro H."/>
            <person name="Lindquist E."/>
            <person name="Lucas S."/>
            <person name="Rokhsar D."/>
            <person name="Grigoriev I.V."/>
        </authorList>
    </citation>
    <scope>NUCLEOTIDE SEQUENCE [LARGE SCALE GENOMIC DNA]</scope>
</reference>
<dbReference type="InterPro" id="IPR013083">
    <property type="entry name" value="Znf_RING/FYVE/PHD"/>
</dbReference>
<feature type="domain" description="RING-type" evidence="6">
    <location>
        <begin position="47"/>
        <end position="85"/>
    </location>
</feature>
<dbReference type="PROSITE" id="PS00518">
    <property type="entry name" value="ZF_RING_1"/>
    <property type="match status" value="1"/>
</dbReference>
<evidence type="ECO:0000313" key="8">
    <source>
        <dbReference type="Proteomes" id="UP000001514"/>
    </source>
</evidence>
<dbReference type="AlphaFoldDB" id="D8TBN6"/>
<feature type="region of interest" description="Disordered" evidence="5">
    <location>
        <begin position="404"/>
        <end position="429"/>
    </location>
</feature>